<dbReference type="Gene3D" id="1.10.10.10">
    <property type="entry name" value="Winged helix-like DNA-binding domain superfamily/Winged helix DNA-binding domain"/>
    <property type="match status" value="1"/>
</dbReference>
<comment type="caution">
    <text evidence="2">The sequence shown here is derived from an EMBL/GenBank/DDBJ whole genome shotgun (WGS) entry which is preliminary data.</text>
</comment>
<protein>
    <recommendedName>
        <fullName evidence="1">Transcription regulator PadR N-terminal domain-containing protein</fullName>
    </recommendedName>
</protein>
<dbReference type="InterPro" id="IPR036390">
    <property type="entry name" value="WH_DNA-bd_sf"/>
</dbReference>
<dbReference type="InterPro" id="IPR036388">
    <property type="entry name" value="WH-like_DNA-bd_sf"/>
</dbReference>
<dbReference type="PANTHER" id="PTHR33169">
    <property type="entry name" value="PADR-FAMILY TRANSCRIPTIONAL REGULATOR"/>
    <property type="match status" value="1"/>
</dbReference>
<gene>
    <name evidence="2" type="ORF">GCM10022377_26770</name>
</gene>
<dbReference type="PANTHER" id="PTHR33169:SF14">
    <property type="entry name" value="TRANSCRIPTIONAL REGULATOR RV3488"/>
    <property type="match status" value="1"/>
</dbReference>
<keyword evidence="3" id="KW-1185">Reference proteome</keyword>
<evidence type="ECO:0000313" key="2">
    <source>
        <dbReference type="EMBL" id="GAA3711968.1"/>
    </source>
</evidence>
<feature type="domain" description="Transcription regulator PadR N-terminal" evidence="1">
    <location>
        <begin position="21"/>
        <end position="92"/>
    </location>
</feature>
<dbReference type="Pfam" id="PF03551">
    <property type="entry name" value="PadR"/>
    <property type="match status" value="1"/>
</dbReference>
<evidence type="ECO:0000313" key="3">
    <source>
        <dbReference type="Proteomes" id="UP001501536"/>
    </source>
</evidence>
<sequence>MPAPEQPWPSDWMRGVLGTCVLRTLADGPVYGYSIAQRLAEAGLGAVKGGTLYPLLARLEKAGWVTAEWRAGDGGPGRKYYVLTENGRAELESSARRWNGFTDLTRQFIATGEGPTDTDAEENR</sequence>
<organism evidence="2 3">
    <name type="scientific">Zhihengliuella alba</name>
    <dbReference type="NCBI Taxonomy" id="547018"/>
    <lineage>
        <taxon>Bacteria</taxon>
        <taxon>Bacillati</taxon>
        <taxon>Actinomycetota</taxon>
        <taxon>Actinomycetes</taxon>
        <taxon>Micrococcales</taxon>
        <taxon>Micrococcaceae</taxon>
        <taxon>Zhihengliuella</taxon>
    </lineage>
</organism>
<evidence type="ECO:0000259" key="1">
    <source>
        <dbReference type="Pfam" id="PF03551"/>
    </source>
</evidence>
<dbReference type="InterPro" id="IPR052509">
    <property type="entry name" value="Metal_resp_DNA-bind_regulator"/>
</dbReference>
<proteinExistence type="predicted"/>
<reference evidence="3" key="1">
    <citation type="journal article" date="2019" name="Int. J. Syst. Evol. Microbiol.">
        <title>The Global Catalogue of Microorganisms (GCM) 10K type strain sequencing project: providing services to taxonomists for standard genome sequencing and annotation.</title>
        <authorList>
            <consortium name="The Broad Institute Genomics Platform"/>
            <consortium name="The Broad Institute Genome Sequencing Center for Infectious Disease"/>
            <person name="Wu L."/>
            <person name="Ma J."/>
        </authorList>
    </citation>
    <scope>NUCLEOTIDE SEQUENCE [LARGE SCALE GENOMIC DNA]</scope>
    <source>
        <strain evidence="3">JCM 16961</strain>
    </source>
</reference>
<dbReference type="RefSeq" id="WP_344885711.1">
    <property type="nucleotide sequence ID" value="NZ_BAABCJ010000007.1"/>
</dbReference>
<dbReference type="SUPFAM" id="SSF46785">
    <property type="entry name" value="Winged helix' DNA-binding domain"/>
    <property type="match status" value="1"/>
</dbReference>
<accession>A0ABP7E135</accession>
<name>A0ABP7E135_9MICC</name>
<dbReference type="Proteomes" id="UP001501536">
    <property type="component" value="Unassembled WGS sequence"/>
</dbReference>
<dbReference type="EMBL" id="BAABCJ010000007">
    <property type="protein sequence ID" value="GAA3711968.1"/>
    <property type="molecule type" value="Genomic_DNA"/>
</dbReference>
<dbReference type="InterPro" id="IPR005149">
    <property type="entry name" value="Tscrpt_reg_PadR_N"/>
</dbReference>